<proteinExistence type="predicted"/>
<dbReference type="Gene3D" id="1.25.40.10">
    <property type="entry name" value="Tetratricopeptide repeat domain"/>
    <property type="match status" value="1"/>
</dbReference>
<evidence type="ECO:0000313" key="3">
    <source>
        <dbReference type="Proteomes" id="UP000321412"/>
    </source>
</evidence>
<sequence length="312" mass="34826">MSEGERVWTRLYPAMVSVLGGVGLGLALTYLVGAWLSAQPGWELWADFFRPKAMGLMLVPYVFLLAHLLLRVHVGHFLLSRGEIEAAERYASRRARPSVLRSRREAANQRGVWARALVRQGRYDEARQVLTEGVRFAPGYYEAELRRWMIEVALREDDREAVLEQFGLLGDDLGKGHRQAALRACRAELALRQGDMKGYEEEMTRSLWADPGHPRAGVTRTLAMVEFAGKAAERSDALAMLALVEGRVGDEIPARRSELAALRAWLLAAEGREEEAHDALEESLSGPQDGWSRQVIESVRAEIAAPEVVTPE</sequence>
<gene>
    <name evidence="2" type="ORF">FRC98_03710</name>
</gene>
<feature type="transmembrane region" description="Helical" evidence="1">
    <location>
        <begin position="12"/>
        <end position="38"/>
    </location>
</feature>
<dbReference type="RefSeq" id="WP_146979964.1">
    <property type="nucleotide sequence ID" value="NZ_VOSM01000002.1"/>
</dbReference>
<keyword evidence="1" id="KW-0472">Membrane</keyword>
<organism evidence="2 3">
    <name type="scientific">Lujinxingia vulgaris</name>
    <dbReference type="NCBI Taxonomy" id="2600176"/>
    <lineage>
        <taxon>Bacteria</taxon>
        <taxon>Deltaproteobacteria</taxon>
        <taxon>Bradymonadales</taxon>
        <taxon>Lujinxingiaceae</taxon>
        <taxon>Lujinxingia</taxon>
    </lineage>
</organism>
<keyword evidence="1" id="KW-1133">Transmembrane helix</keyword>
<evidence type="ECO:0008006" key="4">
    <source>
        <dbReference type="Google" id="ProtNLM"/>
    </source>
</evidence>
<evidence type="ECO:0000256" key="1">
    <source>
        <dbReference type="SAM" id="Phobius"/>
    </source>
</evidence>
<keyword evidence="3" id="KW-1185">Reference proteome</keyword>
<dbReference type="OrthoDB" id="5502367at2"/>
<dbReference type="AlphaFoldDB" id="A0A5C6XK38"/>
<evidence type="ECO:0000313" key="2">
    <source>
        <dbReference type="EMBL" id="TXD38017.1"/>
    </source>
</evidence>
<dbReference type="Proteomes" id="UP000321412">
    <property type="component" value="Unassembled WGS sequence"/>
</dbReference>
<dbReference type="SUPFAM" id="SSF48452">
    <property type="entry name" value="TPR-like"/>
    <property type="match status" value="1"/>
</dbReference>
<accession>A0A5C6XK38</accession>
<reference evidence="2 3" key="1">
    <citation type="submission" date="2019-08" db="EMBL/GenBank/DDBJ databases">
        <title>Bradymonadales sp. TMQ4.</title>
        <authorList>
            <person name="Liang Q."/>
        </authorList>
    </citation>
    <scope>NUCLEOTIDE SEQUENCE [LARGE SCALE GENOMIC DNA]</scope>
    <source>
        <strain evidence="2 3">TMQ4</strain>
    </source>
</reference>
<name>A0A5C6XK38_9DELT</name>
<dbReference type="EMBL" id="VOSM01000002">
    <property type="protein sequence ID" value="TXD38017.1"/>
    <property type="molecule type" value="Genomic_DNA"/>
</dbReference>
<keyword evidence="1" id="KW-0812">Transmembrane</keyword>
<dbReference type="InterPro" id="IPR011990">
    <property type="entry name" value="TPR-like_helical_dom_sf"/>
</dbReference>
<comment type="caution">
    <text evidence="2">The sequence shown here is derived from an EMBL/GenBank/DDBJ whole genome shotgun (WGS) entry which is preliminary data.</text>
</comment>
<protein>
    <recommendedName>
        <fullName evidence="4">Tetratricopeptide repeat protein</fullName>
    </recommendedName>
</protein>
<feature type="transmembrane region" description="Helical" evidence="1">
    <location>
        <begin position="58"/>
        <end position="79"/>
    </location>
</feature>